<protein>
    <recommendedName>
        <fullName evidence="7">Rhodopsin domain-containing protein</fullName>
    </recommendedName>
</protein>
<comment type="similarity">
    <text evidence="5">Belongs to the SAT4 family.</text>
</comment>
<keyword evidence="2 6" id="KW-0812">Transmembrane</keyword>
<evidence type="ECO:0000259" key="7">
    <source>
        <dbReference type="Pfam" id="PF20684"/>
    </source>
</evidence>
<feature type="domain" description="Rhodopsin" evidence="7">
    <location>
        <begin position="36"/>
        <end position="271"/>
    </location>
</feature>
<evidence type="ECO:0000256" key="4">
    <source>
        <dbReference type="ARBA" id="ARBA00023136"/>
    </source>
</evidence>
<keyword evidence="9" id="KW-1185">Reference proteome</keyword>
<gene>
    <name evidence="8" type="ORF">QBC42DRAFT_350936</name>
</gene>
<proteinExistence type="inferred from homology"/>
<feature type="transmembrane region" description="Helical" evidence="6">
    <location>
        <begin position="101"/>
        <end position="120"/>
    </location>
</feature>
<evidence type="ECO:0000256" key="5">
    <source>
        <dbReference type="ARBA" id="ARBA00038359"/>
    </source>
</evidence>
<feature type="transmembrane region" description="Helical" evidence="6">
    <location>
        <begin position="211"/>
        <end position="229"/>
    </location>
</feature>
<dbReference type="EMBL" id="MU865157">
    <property type="protein sequence ID" value="KAK4456866.1"/>
    <property type="molecule type" value="Genomic_DNA"/>
</dbReference>
<comment type="subcellular location">
    <subcellularLocation>
        <location evidence="1">Membrane</location>
        <topology evidence="1">Multi-pass membrane protein</topology>
    </subcellularLocation>
</comment>
<keyword evidence="4 6" id="KW-0472">Membrane</keyword>
<sequence>MGWTYNTVNPDAPTIGPLITGVCTALTAASFIVVCLRVYVRTSMINAFGIDDGIIILSWVCCAGFSIVTSIQTKWGLGLQHISDLPEENIYNFGLVQFMGAPFYVTSILGFKLSLLFSYLRFMPKGHFRKATIGIIVGIVMFHLSFLIVQVNLCQPVRKQWDTNPNLGGSCIQRVPFYSAMASLTILSDVIVMLVPFPVLLKLKIQTRKKLVLLGLFGLGLFITVIQIIRIQGVKQIVNYTDSTTVTFWSAVENNLGVIVASVPTLAPLVKYYSEKSQTSDQRSGYPREAALRYAHGPWKTNASRAMELGSEHDASTEMDSFEGHIAKGDTSTENILSEIGITKRVDVVITRNSPKA</sequence>
<organism evidence="8 9">
    <name type="scientific">Cladorrhinum samala</name>
    <dbReference type="NCBI Taxonomy" id="585594"/>
    <lineage>
        <taxon>Eukaryota</taxon>
        <taxon>Fungi</taxon>
        <taxon>Dikarya</taxon>
        <taxon>Ascomycota</taxon>
        <taxon>Pezizomycotina</taxon>
        <taxon>Sordariomycetes</taxon>
        <taxon>Sordariomycetidae</taxon>
        <taxon>Sordariales</taxon>
        <taxon>Podosporaceae</taxon>
        <taxon>Cladorrhinum</taxon>
    </lineage>
</organism>
<accession>A0AAV9H7Y0</accession>
<evidence type="ECO:0000256" key="1">
    <source>
        <dbReference type="ARBA" id="ARBA00004141"/>
    </source>
</evidence>
<evidence type="ECO:0000256" key="6">
    <source>
        <dbReference type="SAM" id="Phobius"/>
    </source>
</evidence>
<reference evidence="8" key="2">
    <citation type="submission" date="2023-06" db="EMBL/GenBank/DDBJ databases">
        <authorList>
            <consortium name="Lawrence Berkeley National Laboratory"/>
            <person name="Mondo S.J."/>
            <person name="Hensen N."/>
            <person name="Bonometti L."/>
            <person name="Westerberg I."/>
            <person name="Brannstrom I.O."/>
            <person name="Guillou S."/>
            <person name="Cros-Aarteil S."/>
            <person name="Calhoun S."/>
            <person name="Haridas S."/>
            <person name="Kuo A."/>
            <person name="Pangilinan J."/>
            <person name="Riley R."/>
            <person name="Labutti K."/>
            <person name="Andreopoulos B."/>
            <person name="Lipzen A."/>
            <person name="Chen C."/>
            <person name="Yanf M."/>
            <person name="Daum C."/>
            <person name="Ng V."/>
            <person name="Clum A."/>
            <person name="Steindorff A."/>
            <person name="Ohm R."/>
            <person name="Martin F."/>
            <person name="Silar P."/>
            <person name="Natvig D."/>
            <person name="Lalanne C."/>
            <person name="Gautier V."/>
            <person name="Ament-Velasquez S.L."/>
            <person name="Kruys A."/>
            <person name="Hutchinson M.I."/>
            <person name="Powell A.J."/>
            <person name="Barry K."/>
            <person name="Miller A.N."/>
            <person name="Grigoriev I.V."/>
            <person name="Debuchy R."/>
            <person name="Gladieux P."/>
            <person name="Thoren M.H."/>
            <person name="Johannesson H."/>
        </authorList>
    </citation>
    <scope>NUCLEOTIDE SEQUENCE</scope>
    <source>
        <strain evidence="8">PSN324</strain>
    </source>
</reference>
<evidence type="ECO:0000256" key="2">
    <source>
        <dbReference type="ARBA" id="ARBA00022692"/>
    </source>
</evidence>
<feature type="transmembrane region" description="Helical" evidence="6">
    <location>
        <begin position="132"/>
        <end position="153"/>
    </location>
</feature>
<evidence type="ECO:0000313" key="8">
    <source>
        <dbReference type="EMBL" id="KAK4456866.1"/>
    </source>
</evidence>
<evidence type="ECO:0000256" key="3">
    <source>
        <dbReference type="ARBA" id="ARBA00022989"/>
    </source>
</evidence>
<evidence type="ECO:0000313" key="9">
    <source>
        <dbReference type="Proteomes" id="UP001321749"/>
    </source>
</evidence>
<feature type="transmembrane region" description="Helical" evidence="6">
    <location>
        <begin position="177"/>
        <end position="199"/>
    </location>
</feature>
<comment type="caution">
    <text evidence="8">The sequence shown here is derived from an EMBL/GenBank/DDBJ whole genome shotgun (WGS) entry which is preliminary data.</text>
</comment>
<dbReference type="GO" id="GO:0016020">
    <property type="term" value="C:membrane"/>
    <property type="evidence" value="ECO:0007669"/>
    <property type="project" value="UniProtKB-SubCell"/>
</dbReference>
<dbReference type="Proteomes" id="UP001321749">
    <property type="component" value="Unassembled WGS sequence"/>
</dbReference>
<reference evidence="8" key="1">
    <citation type="journal article" date="2023" name="Mol. Phylogenet. Evol.">
        <title>Genome-scale phylogeny and comparative genomics of the fungal order Sordariales.</title>
        <authorList>
            <person name="Hensen N."/>
            <person name="Bonometti L."/>
            <person name="Westerberg I."/>
            <person name="Brannstrom I.O."/>
            <person name="Guillou S."/>
            <person name="Cros-Aarteil S."/>
            <person name="Calhoun S."/>
            <person name="Haridas S."/>
            <person name="Kuo A."/>
            <person name="Mondo S."/>
            <person name="Pangilinan J."/>
            <person name="Riley R."/>
            <person name="LaButti K."/>
            <person name="Andreopoulos B."/>
            <person name="Lipzen A."/>
            <person name="Chen C."/>
            <person name="Yan M."/>
            <person name="Daum C."/>
            <person name="Ng V."/>
            <person name="Clum A."/>
            <person name="Steindorff A."/>
            <person name="Ohm R.A."/>
            <person name="Martin F."/>
            <person name="Silar P."/>
            <person name="Natvig D.O."/>
            <person name="Lalanne C."/>
            <person name="Gautier V."/>
            <person name="Ament-Velasquez S.L."/>
            <person name="Kruys A."/>
            <person name="Hutchinson M.I."/>
            <person name="Powell A.J."/>
            <person name="Barry K."/>
            <person name="Miller A.N."/>
            <person name="Grigoriev I.V."/>
            <person name="Debuchy R."/>
            <person name="Gladieux P."/>
            <person name="Hiltunen Thoren M."/>
            <person name="Johannesson H."/>
        </authorList>
    </citation>
    <scope>NUCLEOTIDE SEQUENCE</scope>
    <source>
        <strain evidence="8">PSN324</strain>
    </source>
</reference>
<dbReference type="InterPro" id="IPR049326">
    <property type="entry name" value="Rhodopsin_dom_fungi"/>
</dbReference>
<dbReference type="AlphaFoldDB" id="A0AAV9H7Y0"/>
<dbReference type="PANTHER" id="PTHR33048:SF64">
    <property type="entry name" value="INTEGRAL MEMBRANE PROTEIN"/>
    <property type="match status" value="1"/>
</dbReference>
<feature type="transmembrane region" description="Helical" evidence="6">
    <location>
        <begin position="52"/>
        <end position="71"/>
    </location>
</feature>
<dbReference type="InterPro" id="IPR052337">
    <property type="entry name" value="SAT4-like"/>
</dbReference>
<dbReference type="PANTHER" id="PTHR33048">
    <property type="entry name" value="PTH11-LIKE INTEGRAL MEMBRANE PROTEIN (AFU_ORTHOLOGUE AFUA_5G11245)"/>
    <property type="match status" value="1"/>
</dbReference>
<feature type="transmembrane region" description="Helical" evidence="6">
    <location>
        <begin position="15"/>
        <end position="40"/>
    </location>
</feature>
<dbReference type="Pfam" id="PF20684">
    <property type="entry name" value="Fung_rhodopsin"/>
    <property type="match status" value="1"/>
</dbReference>
<name>A0AAV9H7Y0_9PEZI</name>
<keyword evidence="3 6" id="KW-1133">Transmembrane helix</keyword>